<feature type="compositionally biased region" description="Basic and acidic residues" evidence="6">
    <location>
        <begin position="189"/>
        <end position="198"/>
    </location>
</feature>
<comment type="caution">
    <text evidence="10">The sequence shown here is derived from an EMBL/GenBank/DDBJ whole genome shotgun (WGS) entry which is preliminary data.</text>
</comment>
<sequence>MEKKLTRIPSEAVVGGVAAGMSDYFGIDRTIIRVLWVVLLLLPIPPNFFWTAIVYIIFWVALPEGMPGANGVVNDIGGNPNDGSDPYATSNQSRNFFANSSDPDRSIKIIGVVLLGVGAILLLDELPFWYEIRDYVWPVALILGGAFLLLRQRDKEQFGSTGNTQPPADPFTPNDPFPPTEPDPVPYRPFDEPARKTNIDPNAPTDPDGETDSSDEPPQIR</sequence>
<dbReference type="Pfam" id="PF18917">
    <property type="entry name" value="LiaI-LiaF-like_TM1"/>
    <property type="match status" value="1"/>
</dbReference>
<evidence type="ECO:0000256" key="7">
    <source>
        <dbReference type="SAM" id="Phobius"/>
    </source>
</evidence>
<evidence type="ECO:0000256" key="4">
    <source>
        <dbReference type="ARBA" id="ARBA00022989"/>
    </source>
</evidence>
<evidence type="ECO:0000259" key="9">
    <source>
        <dbReference type="Pfam" id="PF18917"/>
    </source>
</evidence>
<feature type="domain" description="Phage shock protein PspC N-terminal" evidence="8">
    <location>
        <begin position="3"/>
        <end position="64"/>
    </location>
</feature>
<dbReference type="PANTHER" id="PTHR33885:SF3">
    <property type="entry name" value="PHAGE SHOCK PROTEIN C"/>
    <property type="match status" value="1"/>
</dbReference>
<reference evidence="10 11" key="1">
    <citation type="journal article" date="2014" name="Int. J. Syst. Evol. Microbiol.">
        <title>Complete genome sequence of Corynebacterium casei LMG S-19264T (=DSM 44701T), isolated from a smear-ripened cheese.</title>
        <authorList>
            <consortium name="US DOE Joint Genome Institute (JGI-PGF)"/>
            <person name="Walter F."/>
            <person name="Albersmeier A."/>
            <person name="Kalinowski J."/>
            <person name="Ruckert C."/>
        </authorList>
    </citation>
    <scope>NUCLEOTIDE SEQUENCE [LARGE SCALE GENOMIC DNA]</scope>
    <source>
        <strain evidence="10 11">KCTC 12866</strain>
    </source>
</reference>
<evidence type="ECO:0000256" key="1">
    <source>
        <dbReference type="ARBA" id="ARBA00004162"/>
    </source>
</evidence>
<dbReference type="InterPro" id="IPR052027">
    <property type="entry name" value="PspC"/>
</dbReference>
<feature type="domain" description="LiaI-LiaF-like transmembrane region" evidence="9">
    <location>
        <begin position="109"/>
        <end position="149"/>
    </location>
</feature>
<accession>A0A8J3D699</accession>
<evidence type="ECO:0000256" key="5">
    <source>
        <dbReference type="ARBA" id="ARBA00023136"/>
    </source>
</evidence>
<evidence type="ECO:0000313" key="10">
    <source>
        <dbReference type="EMBL" id="GHB80823.1"/>
    </source>
</evidence>
<dbReference type="EMBL" id="BMXF01000004">
    <property type="protein sequence ID" value="GHB80823.1"/>
    <property type="molecule type" value="Genomic_DNA"/>
</dbReference>
<feature type="region of interest" description="Disordered" evidence="6">
    <location>
        <begin position="157"/>
        <end position="221"/>
    </location>
</feature>
<dbReference type="Pfam" id="PF04024">
    <property type="entry name" value="PspC"/>
    <property type="match status" value="1"/>
</dbReference>
<dbReference type="PANTHER" id="PTHR33885">
    <property type="entry name" value="PHAGE SHOCK PROTEIN C"/>
    <property type="match status" value="1"/>
</dbReference>
<dbReference type="InterPro" id="IPR007168">
    <property type="entry name" value="Phageshock_PspC_N"/>
</dbReference>
<dbReference type="InterPro" id="IPR043726">
    <property type="entry name" value="LiaI-LiaF-like_TM1"/>
</dbReference>
<keyword evidence="11" id="KW-1185">Reference proteome</keyword>
<organism evidence="10 11">
    <name type="scientific">Persicitalea jodogahamensis</name>
    <dbReference type="NCBI Taxonomy" id="402147"/>
    <lineage>
        <taxon>Bacteria</taxon>
        <taxon>Pseudomonadati</taxon>
        <taxon>Bacteroidota</taxon>
        <taxon>Cytophagia</taxon>
        <taxon>Cytophagales</taxon>
        <taxon>Spirosomataceae</taxon>
        <taxon>Persicitalea</taxon>
    </lineage>
</organism>
<proteinExistence type="predicted"/>
<evidence type="ECO:0000256" key="3">
    <source>
        <dbReference type="ARBA" id="ARBA00022692"/>
    </source>
</evidence>
<feature type="transmembrane region" description="Helical" evidence="7">
    <location>
        <begin position="106"/>
        <end position="123"/>
    </location>
</feature>
<comment type="subcellular location">
    <subcellularLocation>
        <location evidence="1">Cell membrane</location>
        <topology evidence="1">Single-pass membrane protein</topology>
    </subcellularLocation>
</comment>
<name>A0A8J3D699_9BACT</name>
<dbReference type="GO" id="GO:0005886">
    <property type="term" value="C:plasma membrane"/>
    <property type="evidence" value="ECO:0007669"/>
    <property type="project" value="UniProtKB-SubCell"/>
</dbReference>
<protein>
    <recommendedName>
        <fullName evidence="12">PspC domain-containing protein</fullName>
    </recommendedName>
</protein>
<keyword evidence="5 7" id="KW-0472">Membrane</keyword>
<dbReference type="AlphaFoldDB" id="A0A8J3D699"/>
<evidence type="ECO:0000259" key="8">
    <source>
        <dbReference type="Pfam" id="PF04024"/>
    </source>
</evidence>
<gene>
    <name evidence="10" type="ORF">GCM10007390_39250</name>
</gene>
<evidence type="ECO:0000256" key="2">
    <source>
        <dbReference type="ARBA" id="ARBA00022475"/>
    </source>
</evidence>
<evidence type="ECO:0000256" key="6">
    <source>
        <dbReference type="SAM" id="MobiDB-lite"/>
    </source>
</evidence>
<keyword evidence="3 7" id="KW-0812">Transmembrane</keyword>
<keyword evidence="2" id="KW-1003">Cell membrane</keyword>
<dbReference type="Proteomes" id="UP000598271">
    <property type="component" value="Unassembled WGS sequence"/>
</dbReference>
<keyword evidence="4 7" id="KW-1133">Transmembrane helix</keyword>
<dbReference type="RefSeq" id="WP_189566392.1">
    <property type="nucleotide sequence ID" value="NZ_BMXF01000004.1"/>
</dbReference>
<evidence type="ECO:0000313" key="11">
    <source>
        <dbReference type="Proteomes" id="UP000598271"/>
    </source>
</evidence>
<evidence type="ECO:0008006" key="12">
    <source>
        <dbReference type="Google" id="ProtNLM"/>
    </source>
</evidence>
<feature type="transmembrane region" description="Helical" evidence="7">
    <location>
        <begin position="34"/>
        <end position="62"/>
    </location>
</feature>
<feature type="compositionally biased region" description="Pro residues" evidence="6">
    <location>
        <begin position="167"/>
        <end position="187"/>
    </location>
</feature>